<dbReference type="InterPro" id="IPR015943">
    <property type="entry name" value="WD40/YVTN_repeat-like_dom_sf"/>
</dbReference>
<dbReference type="EMBL" id="SDOX01000016">
    <property type="protein sequence ID" value="TFJ85092.1"/>
    <property type="molecule type" value="Genomic_DNA"/>
</dbReference>
<keyword evidence="6" id="KW-1185">Reference proteome</keyword>
<dbReference type="SUPFAM" id="SSF50978">
    <property type="entry name" value="WD40 repeat-like"/>
    <property type="match status" value="1"/>
</dbReference>
<dbReference type="SMART" id="SM00320">
    <property type="entry name" value="WD40"/>
    <property type="match status" value="4"/>
</dbReference>
<dbReference type="PANTHER" id="PTHR22889:SF0">
    <property type="entry name" value="WD REPEAT-CONTAINING PROTEIN 89"/>
    <property type="match status" value="1"/>
</dbReference>
<name>A0A4D9D0E0_9STRA</name>
<evidence type="ECO:0000256" key="3">
    <source>
        <dbReference type="PROSITE-ProRule" id="PRU00221"/>
    </source>
</evidence>
<dbReference type="Gene3D" id="2.130.10.10">
    <property type="entry name" value="YVTN repeat-like/Quinoprotein amine dehydrogenase"/>
    <property type="match status" value="2"/>
</dbReference>
<keyword evidence="1 3" id="KW-0853">WD repeat</keyword>
<dbReference type="PROSITE" id="PS50082">
    <property type="entry name" value="WD_REPEATS_2"/>
    <property type="match status" value="1"/>
</dbReference>
<feature type="repeat" description="WD" evidence="3">
    <location>
        <begin position="86"/>
        <end position="121"/>
    </location>
</feature>
<dbReference type="AlphaFoldDB" id="A0A4D9D0E0"/>
<dbReference type="InterPro" id="IPR019775">
    <property type="entry name" value="WD40_repeat_CS"/>
</dbReference>
<organism evidence="5 6">
    <name type="scientific">Nannochloropsis salina CCMP1776</name>
    <dbReference type="NCBI Taxonomy" id="1027361"/>
    <lineage>
        <taxon>Eukaryota</taxon>
        <taxon>Sar</taxon>
        <taxon>Stramenopiles</taxon>
        <taxon>Ochrophyta</taxon>
        <taxon>Eustigmatophyceae</taxon>
        <taxon>Eustigmatales</taxon>
        <taxon>Monodopsidaceae</taxon>
        <taxon>Microchloropsis</taxon>
        <taxon>Microchloropsis salina</taxon>
    </lineage>
</organism>
<dbReference type="OrthoDB" id="25131at2759"/>
<sequence>MMASTTSGAPPATYLTPRLLRPSKVQITTLQTPISKRTEEFNGDENEYVLHCVHTVDGSTMATALSNYQIKIYDRYTLEPKASSALEGHLGPLTGLCPSPDHPSLLVSSSEDKTVRLWDLRVQSGCVSVIQQVDEALSCAFGKGSGLLAVGVGCHVDFFDARQTKQESKGASGGAQGGSRASGERLGRYADVHTDIVTKVVFHPSQTTTLASASEDGLVCLYDTGVSQADEALACILNAESPVRDITFFGAKGDGLALLTGSEGTSVWHWPSALRALDVEDLRQSAGSFDREKALFSIQYHYDQGTDRLRLALSDVEGSVTVVEVQPGGEMHPILRLESGHKSLVRAVDSHDGTWVTGGEDARLCLWNEKEQEGQVNQSTAFDRKQKKGKKLAPHFQPY</sequence>
<comment type="caution">
    <text evidence="5">The sequence shown here is derived from an EMBL/GenBank/DDBJ whole genome shotgun (WGS) entry which is preliminary data.</text>
</comment>
<evidence type="ECO:0000313" key="5">
    <source>
        <dbReference type="EMBL" id="TFJ85092.1"/>
    </source>
</evidence>
<dbReference type="Proteomes" id="UP000355283">
    <property type="component" value="Unassembled WGS sequence"/>
</dbReference>
<dbReference type="PROSITE" id="PS00678">
    <property type="entry name" value="WD_REPEATS_1"/>
    <property type="match status" value="1"/>
</dbReference>
<proteinExistence type="predicted"/>
<evidence type="ECO:0000256" key="2">
    <source>
        <dbReference type="ARBA" id="ARBA00022737"/>
    </source>
</evidence>
<dbReference type="InterPro" id="IPR001680">
    <property type="entry name" value="WD40_rpt"/>
</dbReference>
<protein>
    <submittedName>
        <fullName evidence="5">Uncharacterized protein</fullName>
    </submittedName>
</protein>
<dbReference type="PANTHER" id="PTHR22889">
    <property type="entry name" value="WD REPEAT-CONTAINING PROTEIN 89"/>
    <property type="match status" value="1"/>
</dbReference>
<dbReference type="Pfam" id="PF00400">
    <property type="entry name" value="WD40"/>
    <property type="match status" value="3"/>
</dbReference>
<dbReference type="InterPro" id="IPR039328">
    <property type="entry name" value="WDR89"/>
</dbReference>
<feature type="region of interest" description="Disordered" evidence="4">
    <location>
        <begin position="375"/>
        <end position="399"/>
    </location>
</feature>
<evidence type="ECO:0000256" key="4">
    <source>
        <dbReference type="SAM" id="MobiDB-lite"/>
    </source>
</evidence>
<evidence type="ECO:0000256" key="1">
    <source>
        <dbReference type="ARBA" id="ARBA00022574"/>
    </source>
</evidence>
<dbReference type="InterPro" id="IPR036322">
    <property type="entry name" value="WD40_repeat_dom_sf"/>
</dbReference>
<keyword evidence="2" id="KW-0677">Repeat</keyword>
<gene>
    <name evidence="5" type="ORF">NSK_003516</name>
</gene>
<dbReference type="PROSITE" id="PS50294">
    <property type="entry name" value="WD_REPEATS_REGION"/>
    <property type="match status" value="1"/>
</dbReference>
<reference evidence="5 6" key="1">
    <citation type="submission" date="2019-01" db="EMBL/GenBank/DDBJ databases">
        <title>Nuclear Genome Assembly of the Microalgal Biofuel strain Nannochloropsis salina CCMP1776.</title>
        <authorList>
            <person name="Hovde B."/>
        </authorList>
    </citation>
    <scope>NUCLEOTIDE SEQUENCE [LARGE SCALE GENOMIC DNA]</scope>
    <source>
        <strain evidence="5 6">CCMP1776</strain>
    </source>
</reference>
<evidence type="ECO:0000313" key="6">
    <source>
        <dbReference type="Proteomes" id="UP000355283"/>
    </source>
</evidence>
<accession>A0A4D9D0E0</accession>